<keyword evidence="2" id="KW-1185">Reference proteome</keyword>
<evidence type="ECO:0000313" key="1">
    <source>
        <dbReference type="EMBL" id="AVO23058.1"/>
    </source>
</evidence>
<sequence length="83" mass="9867">MAYDHKAWLEEQEIIEKERNSENLERVAPTIYLIETEIARLQTVLSRYQGDRYNGNTAEMFQLMRAIRRHTVELEKSIKGVLE</sequence>
<accession>A0A2P1JUM8</accession>
<reference evidence="2" key="1">
    <citation type="submission" date="2018-02" db="EMBL/GenBank/DDBJ databases">
        <authorList>
            <person name="Cohen D.B."/>
            <person name="Kent A.D."/>
        </authorList>
    </citation>
    <scope>NUCLEOTIDE SEQUENCE [LARGE SCALE GENOMIC DNA]</scope>
</reference>
<dbReference type="Proteomes" id="UP000241367">
    <property type="component" value="Segment"/>
</dbReference>
<name>A0A2P1JUM8_9CAUD</name>
<proteinExistence type="predicted"/>
<protein>
    <submittedName>
        <fullName evidence="1">Uncharacterized protein</fullName>
    </submittedName>
</protein>
<evidence type="ECO:0000313" key="2">
    <source>
        <dbReference type="Proteomes" id="UP000241367"/>
    </source>
</evidence>
<organism evidence="1 2">
    <name type="scientific">Bacillus phage Anath</name>
    <dbReference type="NCBI Taxonomy" id="2108114"/>
    <lineage>
        <taxon>Viruses</taxon>
        <taxon>Duplodnaviria</taxon>
        <taxon>Heunggongvirae</taxon>
        <taxon>Uroviricota</taxon>
        <taxon>Caudoviricetes</taxon>
        <taxon>Ehrlichviridae</taxon>
        <taxon>Anathvirus</taxon>
        <taxon>Anathvirus anath</taxon>
    </lineage>
</organism>
<dbReference type="EMBL" id="MG983742">
    <property type="protein sequence ID" value="AVO23058.1"/>
    <property type="molecule type" value="Genomic_DNA"/>
</dbReference>